<evidence type="ECO:0000313" key="2">
    <source>
        <dbReference type="EMBL" id="SVC93499.1"/>
    </source>
</evidence>
<keyword evidence="1" id="KW-0472">Membrane</keyword>
<name>A0A382R700_9ZZZZ</name>
<organism evidence="2">
    <name type="scientific">marine metagenome</name>
    <dbReference type="NCBI Taxonomy" id="408172"/>
    <lineage>
        <taxon>unclassified sequences</taxon>
        <taxon>metagenomes</taxon>
        <taxon>ecological metagenomes</taxon>
    </lineage>
</organism>
<dbReference type="AlphaFoldDB" id="A0A382R700"/>
<sequence length="154" mass="17770">MNNLNTGILLFAILSLIFSIFSLYSVNNNKQKIELINSNSNQLENNNSYATLGLTSPSLNKTLIKDLTEISDKRSELISCLWYENMMVNLNVPENANFEYYSDVYNNLLESLTESENKDNVIMELDNYCNENRALMFFLLLDKMKIILEKSAEK</sequence>
<proteinExistence type="predicted"/>
<feature type="transmembrane region" description="Helical" evidence="1">
    <location>
        <begin position="6"/>
        <end position="26"/>
    </location>
</feature>
<evidence type="ECO:0000256" key="1">
    <source>
        <dbReference type="SAM" id="Phobius"/>
    </source>
</evidence>
<gene>
    <name evidence="2" type="ORF">METZ01_LOCUS346353</name>
</gene>
<keyword evidence="1" id="KW-1133">Transmembrane helix</keyword>
<protein>
    <submittedName>
        <fullName evidence="2">Uncharacterized protein</fullName>
    </submittedName>
</protein>
<reference evidence="2" key="1">
    <citation type="submission" date="2018-05" db="EMBL/GenBank/DDBJ databases">
        <authorList>
            <person name="Lanie J.A."/>
            <person name="Ng W.-L."/>
            <person name="Kazmierczak K.M."/>
            <person name="Andrzejewski T.M."/>
            <person name="Davidsen T.M."/>
            <person name="Wayne K.J."/>
            <person name="Tettelin H."/>
            <person name="Glass J.I."/>
            <person name="Rusch D."/>
            <person name="Podicherti R."/>
            <person name="Tsui H.-C.T."/>
            <person name="Winkler M.E."/>
        </authorList>
    </citation>
    <scope>NUCLEOTIDE SEQUENCE</scope>
</reference>
<keyword evidence="1" id="KW-0812">Transmembrane</keyword>
<dbReference type="EMBL" id="UINC01119576">
    <property type="protein sequence ID" value="SVC93499.1"/>
    <property type="molecule type" value="Genomic_DNA"/>
</dbReference>
<accession>A0A382R700</accession>